<dbReference type="RefSeq" id="XP_031550534.1">
    <property type="nucleotide sequence ID" value="XM_031694674.1"/>
</dbReference>
<keyword evidence="1" id="KW-0175">Coiled coil</keyword>
<accession>A0A6P8H2B5</accession>
<feature type="non-terminal residue" evidence="4">
    <location>
        <position position="321"/>
    </location>
</feature>
<feature type="region of interest" description="Disordered" evidence="2">
    <location>
        <begin position="53"/>
        <end position="89"/>
    </location>
</feature>
<feature type="coiled-coil region" evidence="1">
    <location>
        <begin position="13"/>
        <end position="40"/>
    </location>
</feature>
<name>A0A6P8H2B5_ACTTE</name>
<feature type="compositionally biased region" description="Polar residues" evidence="2">
    <location>
        <begin position="269"/>
        <end position="293"/>
    </location>
</feature>
<protein>
    <submittedName>
        <fullName evidence="4">Catenin delta-2-like</fullName>
    </submittedName>
</protein>
<feature type="region of interest" description="Disordered" evidence="2">
    <location>
        <begin position="200"/>
        <end position="321"/>
    </location>
</feature>
<evidence type="ECO:0000313" key="3">
    <source>
        <dbReference type="Proteomes" id="UP000515163"/>
    </source>
</evidence>
<dbReference type="AlphaFoldDB" id="A0A6P8H2B5"/>
<dbReference type="GeneID" id="116287960"/>
<feature type="compositionally biased region" description="Polar residues" evidence="2">
    <location>
        <begin position="53"/>
        <end position="66"/>
    </location>
</feature>
<evidence type="ECO:0000256" key="2">
    <source>
        <dbReference type="SAM" id="MobiDB-lite"/>
    </source>
</evidence>
<reference evidence="4" key="1">
    <citation type="submission" date="2025-08" db="UniProtKB">
        <authorList>
            <consortium name="RefSeq"/>
        </authorList>
    </citation>
    <scope>IDENTIFICATION</scope>
    <source>
        <tissue evidence="4">Tentacle</tissue>
    </source>
</reference>
<proteinExistence type="predicted"/>
<sequence>MASRRREYSEDSAANLLRSVRQQEHQFQKLTQELEEERKSVALQLQRCNYNPETASVSSMGSSTDESFVWRGQGPGSATDERDFTDDESCMSGSALVDSCLKVLQERGINDSRDDQDPLYSKNSRMEPTNVTGQSNTLVSPDWEKELMDADLTPGSHAGQTVKKVVTRTEVRTVRTVDGQIIEDQYDPGTERMRIERYGYGKTVNGDGPSTPRKSSGSQSSVDDYRSPRGYGARGGYSSADEGIRTPATNGPSGYMSDSYATPSAGPRTPSQGSVQNEPQYVRTAVQTTSMSLPRTHAPSPGPRGPGTATMPRTSSSGRPT</sequence>
<gene>
    <name evidence="4" type="primary">LOC116287960</name>
</gene>
<feature type="compositionally biased region" description="Polar residues" evidence="2">
    <location>
        <begin position="212"/>
        <end position="222"/>
    </location>
</feature>
<feature type="compositionally biased region" description="Polar residues" evidence="2">
    <location>
        <begin position="311"/>
        <end position="321"/>
    </location>
</feature>
<dbReference type="Proteomes" id="UP000515163">
    <property type="component" value="Unplaced"/>
</dbReference>
<keyword evidence="3" id="KW-1185">Reference proteome</keyword>
<evidence type="ECO:0000313" key="4">
    <source>
        <dbReference type="RefSeq" id="XP_031550534.1"/>
    </source>
</evidence>
<dbReference type="InParanoid" id="A0A6P8H2B5"/>
<dbReference type="OrthoDB" id="3245100at2759"/>
<organism evidence="3 4">
    <name type="scientific">Actinia tenebrosa</name>
    <name type="common">Australian red waratah sea anemone</name>
    <dbReference type="NCBI Taxonomy" id="6105"/>
    <lineage>
        <taxon>Eukaryota</taxon>
        <taxon>Metazoa</taxon>
        <taxon>Cnidaria</taxon>
        <taxon>Anthozoa</taxon>
        <taxon>Hexacorallia</taxon>
        <taxon>Actiniaria</taxon>
        <taxon>Actiniidae</taxon>
        <taxon>Actinia</taxon>
    </lineage>
</organism>
<feature type="region of interest" description="Disordered" evidence="2">
    <location>
        <begin position="111"/>
        <end position="137"/>
    </location>
</feature>
<dbReference type="KEGG" id="aten:116287960"/>
<evidence type="ECO:0000256" key="1">
    <source>
        <dbReference type="SAM" id="Coils"/>
    </source>
</evidence>
<feature type="compositionally biased region" description="Polar residues" evidence="2">
    <location>
        <begin position="121"/>
        <end position="137"/>
    </location>
</feature>